<dbReference type="PANTHER" id="PTHR26379">
    <property type="entry name" value="BTB/POZ AND MATH DOMAIN-CONTAINING PROTEIN 1"/>
    <property type="match status" value="1"/>
</dbReference>
<gene>
    <name evidence="5" type="ORF">LUZ63_015160</name>
</gene>
<feature type="transmembrane region" description="Helical" evidence="3">
    <location>
        <begin position="122"/>
        <end position="141"/>
    </location>
</feature>
<protein>
    <recommendedName>
        <fullName evidence="4">BTB domain-containing protein</fullName>
    </recommendedName>
</protein>
<dbReference type="InterPro" id="IPR045005">
    <property type="entry name" value="BPM1-6"/>
</dbReference>
<dbReference type="PROSITE" id="PS50097">
    <property type="entry name" value="BTB"/>
    <property type="match status" value="1"/>
</dbReference>
<feature type="domain" description="BTB" evidence="4">
    <location>
        <begin position="224"/>
        <end position="286"/>
    </location>
</feature>
<evidence type="ECO:0000313" key="5">
    <source>
        <dbReference type="EMBL" id="KAJ1691005.1"/>
    </source>
</evidence>
<comment type="caution">
    <text evidence="5">The sequence shown here is derived from an EMBL/GenBank/DDBJ whole genome shotgun (WGS) entry which is preliminary data.</text>
</comment>
<proteinExistence type="inferred from homology"/>
<dbReference type="Gene3D" id="1.25.40.420">
    <property type="match status" value="1"/>
</dbReference>
<dbReference type="PANTHER" id="PTHR26379:SF340">
    <property type="entry name" value="OS09G0338200 PROTEIN"/>
    <property type="match status" value="1"/>
</dbReference>
<accession>A0A9Q0HMH8</accession>
<dbReference type="InterPro" id="IPR011333">
    <property type="entry name" value="SKP1/BTB/POZ_sf"/>
</dbReference>
<dbReference type="Proteomes" id="UP001151287">
    <property type="component" value="Unassembled WGS sequence"/>
</dbReference>
<dbReference type="Pfam" id="PF00651">
    <property type="entry name" value="BTB"/>
    <property type="match status" value="1"/>
</dbReference>
<evidence type="ECO:0000256" key="2">
    <source>
        <dbReference type="ARBA" id="ARBA00010846"/>
    </source>
</evidence>
<dbReference type="EMBL" id="JAMQYH010000004">
    <property type="protein sequence ID" value="KAJ1691005.1"/>
    <property type="molecule type" value="Genomic_DNA"/>
</dbReference>
<comment type="pathway">
    <text evidence="1">Protein modification; protein ubiquitination.</text>
</comment>
<evidence type="ECO:0000256" key="1">
    <source>
        <dbReference type="ARBA" id="ARBA00004906"/>
    </source>
</evidence>
<keyword evidence="3" id="KW-1133">Transmembrane helix</keyword>
<dbReference type="GO" id="GO:0016567">
    <property type="term" value="P:protein ubiquitination"/>
    <property type="evidence" value="ECO:0007669"/>
    <property type="project" value="InterPro"/>
</dbReference>
<dbReference type="OrthoDB" id="635188at2759"/>
<evidence type="ECO:0000256" key="3">
    <source>
        <dbReference type="SAM" id="Phobius"/>
    </source>
</evidence>
<dbReference type="SUPFAM" id="SSF54695">
    <property type="entry name" value="POZ domain"/>
    <property type="match status" value="1"/>
</dbReference>
<keyword evidence="3" id="KW-0472">Membrane</keyword>
<organism evidence="5 6">
    <name type="scientific">Rhynchospora breviuscula</name>
    <dbReference type="NCBI Taxonomy" id="2022672"/>
    <lineage>
        <taxon>Eukaryota</taxon>
        <taxon>Viridiplantae</taxon>
        <taxon>Streptophyta</taxon>
        <taxon>Embryophyta</taxon>
        <taxon>Tracheophyta</taxon>
        <taxon>Spermatophyta</taxon>
        <taxon>Magnoliopsida</taxon>
        <taxon>Liliopsida</taxon>
        <taxon>Poales</taxon>
        <taxon>Cyperaceae</taxon>
        <taxon>Cyperoideae</taxon>
        <taxon>Rhynchosporeae</taxon>
        <taxon>Rhynchospora</taxon>
    </lineage>
</organism>
<name>A0A9Q0HMH8_9POAL</name>
<keyword evidence="6" id="KW-1185">Reference proteome</keyword>
<sequence>MKVDFKLTPELVFSIRLVKALLSHPLLLLFACFIISLYRNEVLLTRDFSTNSFCYFEPYLPTMMNSLSSYRDHISIAELDPGYCRFKINYRSLERVMHCSSFYSPKVELGGVCLSLRYTRSYYYPMAMGVASFDIYFGTFWDFRKTFKISFLDNEGKPVVTASQGGYNHIFPLLVPKMLLEKEALVDGCFFIHCKDPGAVPERPGQELSLSRQLGKLLEDRETTDMSLGVNGEIFYAHRSILGARSPVFKAQLKLKSQLISIEDMETEVFKYLLKYIYTDTIDGNPEIPSTSLAQQLLVAADRYGIEGLKIKCEEKLSKDVSLDSVLTCFALAEKHNCSKLREACFKFATEPANLGNLIFTEEYLQFMQNYPALVSELRSRSGCSKRGAQNI</sequence>
<dbReference type="Gene3D" id="3.30.710.10">
    <property type="entry name" value="Potassium Channel Kv1.1, Chain A"/>
    <property type="match status" value="1"/>
</dbReference>
<dbReference type="SMART" id="SM00225">
    <property type="entry name" value="BTB"/>
    <property type="match status" value="1"/>
</dbReference>
<dbReference type="InterPro" id="IPR000210">
    <property type="entry name" value="BTB/POZ_dom"/>
</dbReference>
<comment type="similarity">
    <text evidence="2">Belongs to the Tdpoz family.</text>
</comment>
<feature type="transmembrane region" description="Helical" evidence="3">
    <location>
        <begin position="21"/>
        <end position="38"/>
    </location>
</feature>
<evidence type="ECO:0000259" key="4">
    <source>
        <dbReference type="PROSITE" id="PS50097"/>
    </source>
</evidence>
<dbReference type="Pfam" id="PF24570">
    <property type="entry name" value="BACK_BPM_SPOP"/>
    <property type="match status" value="1"/>
</dbReference>
<dbReference type="InterPro" id="IPR056423">
    <property type="entry name" value="BACK_BPM_SPOP"/>
</dbReference>
<reference evidence="5" key="1">
    <citation type="journal article" date="2022" name="Cell">
        <title>Repeat-based holocentromeres influence genome architecture and karyotype evolution.</title>
        <authorList>
            <person name="Hofstatter P.G."/>
            <person name="Thangavel G."/>
            <person name="Lux T."/>
            <person name="Neumann P."/>
            <person name="Vondrak T."/>
            <person name="Novak P."/>
            <person name="Zhang M."/>
            <person name="Costa L."/>
            <person name="Castellani M."/>
            <person name="Scott A."/>
            <person name="Toegelov H."/>
            <person name="Fuchs J."/>
            <person name="Mata-Sucre Y."/>
            <person name="Dias Y."/>
            <person name="Vanzela A.L.L."/>
            <person name="Huettel B."/>
            <person name="Almeida C.C.S."/>
            <person name="Simkova H."/>
            <person name="Souza G."/>
            <person name="Pedrosa-Harand A."/>
            <person name="Macas J."/>
            <person name="Mayer K.F.X."/>
            <person name="Houben A."/>
            <person name="Marques A."/>
        </authorList>
    </citation>
    <scope>NUCLEOTIDE SEQUENCE</scope>
    <source>
        <strain evidence="5">RhyBre1mFocal</strain>
    </source>
</reference>
<keyword evidence="3" id="KW-0812">Transmembrane</keyword>
<dbReference type="AlphaFoldDB" id="A0A9Q0HMH8"/>
<dbReference type="SUPFAM" id="SSF49599">
    <property type="entry name" value="TRAF domain-like"/>
    <property type="match status" value="1"/>
</dbReference>
<dbReference type="PROSITE" id="PS51257">
    <property type="entry name" value="PROKAR_LIPOPROTEIN"/>
    <property type="match status" value="1"/>
</dbReference>
<evidence type="ECO:0000313" key="6">
    <source>
        <dbReference type="Proteomes" id="UP001151287"/>
    </source>
</evidence>